<dbReference type="GO" id="GO:0008124">
    <property type="term" value="F:4-alpha-hydroxytetrahydrobiopterin dehydratase activity"/>
    <property type="evidence" value="ECO:0007669"/>
    <property type="project" value="UniProtKB-EC"/>
</dbReference>
<name>A0ABD3MQR9_9STRA</name>
<dbReference type="NCBIfam" id="NF002017">
    <property type="entry name" value="PRK00823.1-2"/>
    <property type="match status" value="1"/>
</dbReference>
<accession>A0ABD3MQR9</accession>
<comment type="caution">
    <text evidence="6">The sequence shown here is derived from an EMBL/GenBank/DDBJ whole genome shotgun (WGS) entry which is preliminary data.</text>
</comment>
<gene>
    <name evidence="6" type="ORF">ACHAWU_010382</name>
</gene>
<organism evidence="6 7">
    <name type="scientific">Discostella pseudostelligera</name>
    <dbReference type="NCBI Taxonomy" id="259834"/>
    <lineage>
        <taxon>Eukaryota</taxon>
        <taxon>Sar</taxon>
        <taxon>Stramenopiles</taxon>
        <taxon>Ochrophyta</taxon>
        <taxon>Bacillariophyta</taxon>
        <taxon>Coscinodiscophyceae</taxon>
        <taxon>Thalassiosirophycidae</taxon>
        <taxon>Stephanodiscales</taxon>
        <taxon>Stephanodiscaceae</taxon>
        <taxon>Discostella</taxon>
    </lineage>
</organism>
<dbReference type="CDD" id="cd00488">
    <property type="entry name" value="PCD_DCoH"/>
    <property type="match status" value="1"/>
</dbReference>
<keyword evidence="7" id="KW-1185">Reference proteome</keyword>
<proteinExistence type="inferred from homology"/>
<dbReference type="PANTHER" id="PTHR12599:SF0">
    <property type="entry name" value="PTERIN-4-ALPHA-CARBINOLAMINE DEHYDRATASE"/>
    <property type="match status" value="1"/>
</dbReference>
<dbReference type="Gene3D" id="3.30.1360.20">
    <property type="entry name" value="Transcriptional coactivator/pterin dehydratase"/>
    <property type="match status" value="1"/>
</dbReference>
<dbReference type="EC" id="4.2.1.96" evidence="3"/>
<dbReference type="SUPFAM" id="SSF55248">
    <property type="entry name" value="PCD-like"/>
    <property type="match status" value="1"/>
</dbReference>
<sequence>MAETGTEAVAAVCAPGGGKCLPCESLDKSHVLSPEQIEAQLTGMKLWSLKDGNKISRSFTARNFQCAMDSLIEIGKLAERENHHPDMHITGYRNVEIVLYTHSLGGLTSNDIALAKMIDAEVKVDYSPLWLKNHPDASS</sequence>
<dbReference type="InterPro" id="IPR001533">
    <property type="entry name" value="Pterin_deHydtase"/>
</dbReference>
<comment type="catalytic activity">
    <reaction evidence="1">
        <text>(4aS,6R)-4a-hydroxy-L-erythro-5,6,7,8-tetrahydrobiopterin = (6R)-L-erythro-6,7-dihydrobiopterin + H2O</text>
        <dbReference type="Rhea" id="RHEA:11920"/>
        <dbReference type="ChEBI" id="CHEBI:15377"/>
        <dbReference type="ChEBI" id="CHEBI:15642"/>
        <dbReference type="ChEBI" id="CHEBI:43120"/>
        <dbReference type="EC" id="4.2.1.96"/>
    </reaction>
</comment>
<evidence type="ECO:0000313" key="7">
    <source>
        <dbReference type="Proteomes" id="UP001530293"/>
    </source>
</evidence>
<dbReference type="InterPro" id="IPR036428">
    <property type="entry name" value="PCD_sf"/>
</dbReference>
<dbReference type="AlphaFoldDB" id="A0ABD3MQR9"/>
<dbReference type="PANTHER" id="PTHR12599">
    <property type="entry name" value="PTERIN-4-ALPHA-CARBINOLAMINE DEHYDRATASE"/>
    <property type="match status" value="1"/>
</dbReference>
<evidence type="ECO:0000256" key="2">
    <source>
        <dbReference type="ARBA" id="ARBA00006472"/>
    </source>
</evidence>
<evidence type="ECO:0000256" key="5">
    <source>
        <dbReference type="ARBA" id="ARBA00030497"/>
    </source>
</evidence>
<dbReference type="EMBL" id="JALLBG020000097">
    <property type="protein sequence ID" value="KAL3765191.1"/>
    <property type="molecule type" value="Genomic_DNA"/>
</dbReference>
<evidence type="ECO:0000256" key="4">
    <source>
        <dbReference type="ARBA" id="ARBA00023239"/>
    </source>
</evidence>
<evidence type="ECO:0000313" key="6">
    <source>
        <dbReference type="EMBL" id="KAL3765191.1"/>
    </source>
</evidence>
<dbReference type="Pfam" id="PF01329">
    <property type="entry name" value="Pterin_4a"/>
    <property type="match status" value="1"/>
</dbReference>
<keyword evidence="4" id="KW-0456">Lyase</keyword>
<protein>
    <recommendedName>
        <fullName evidence="3">4a-hydroxytetrahydrobiopterin dehydratase</fullName>
        <ecNumber evidence="3">4.2.1.96</ecNumber>
    </recommendedName>
    <alternativeName>
        <fullName evidence="5">4-alpha-hydroxy-tetrahydropterin dehydratase</fullName>
    </alternativeName>
</protein>
<evidence type="ECO:0000256" key="1">
    <source>
        <dbReference type="ARBA" id="ARBA00001554"/>
    </source>
</evidence>
<reference evidence="6 7" key="1">
    <citation type="submission" date="2024-10" db="EMBL/GenBank/DDBJ databases">
        <title>Updated reference genomes for cyclostephanoid diatoms.</title>
        <authorList>
            <person name="Roberts W.R."/>
            <person name="Alverson A.J."/>
        </authorList>
    </citation>
    <scope>NUCLEOTIDE SEQUENCE [LARGE SCALE GENOMIC DNA]</scope>
    <source>
        <strain evidence="6 7">AJA232-27</strain>
    </source>
</reference>
<comment type="similarity">
    <text evidence="2">Belongs to the pterin-4-alpha-carbinolamine dehydratase family.</text>
</comment>
<dbReference type="Proteomes" id="UP001530293">
    <property type="component" value="Unassembled WGS sequence"/>
</dbReference>
<evidence type="ECO:0000256" key="3">
    <source>
        <dbReference type="ARBA" id="ARBA00013252"/>
    </source>
</evidence>